<dbReference type="Proteomes" id="UP000321787">
    <property type="component" value="Unassembled WGS sequence"/>
</dbReference>
<feature type="chain" id="PRO_5042684612" evidence="1">
    <location>
        <begin position="21"/>
        <end position="203"/>
    </location>
</feature>
<name>A0A1B9P7M0_ALIFS</name>
<protein>
    <submittedName>
        <fullName evidence="3">Toxin-antitoxin system YwqK family antitoxin</fullName>
    </submittedName>
</protein>
<keyword evidence="1" id="KW-0732">Signal</keyword>
<reference evidence="3 5" key="2">
    <citation type="submission" date="2019-11" db="EMBL/GenBank/DDBJ databases">
        <title>Using colonization assays and comparative genomics to discover symbiosis behaviors and factors in Vibrio fischeri.</title>
        <authorList>
            <person name="Bongrand C."/>
            <person name="Moriano-Gutierrez S."/>
            <person name="Arevalo P."/>
            <person name="Mcfall-Ngai M."/>
            <person name="Visick K."/>
            <person name="Polz M.F."/>
            <person name="Ruby E.G."/>
        </authorList>
    </citation>
    <scope>NUCLEOTIDE SEQUENCE [LARGE SCALE GENOMIC DNA]</scope>
    <source>
        <strain evidence="5">emors.3.2</strain>
        <strain evidence="3">Emors.3.2</strain>
    </source>
</reference>
<dbReference type="SUPFAM" id="SSF82185">
    <property type="entry name" value="Histone H3 K4-specific methyltransferase SET7/9 N-terminal domain"/>
    <property type="match status" value="1"/>
</dbReference>
<comment type="caution">
    <text evidence="2">The sequence shown here is derived from an EMBL/GenBank/DDBJ whole genome shotgun (WGS) entry which is preliminary data.</text>
</comment>
<dbReference type="RefSeq" id="WP_012534832.1">
    <property type="nucleotide sequence ID" value="NZ_BJTZ01000001.1"/>
</dbReference>
<evidence type="ECO:0000313" key="4">
    <source>
        <dbReference type="Proteomes" id="UP000321787"/>
    </source>
</evidence>
<dbReference type="EMBL" id="WOBO01000005">
    <property type="protein sequence ID" value="MUK44851.1"/>
    <property type="molecule type" value="Genomic_DNA"/>
</dbReference>
<accession>A0A1B9P7M0</accession>
<feature type="signal peptide" evidence="1">
    <location>
        <begin position="1"/>
        <end position="20"/>
    </location>
</feature>
<dbReference type="InterPro" id="IPR011652">
    <property type="entry name" value="MORN_2"/>
</dbReference>
<dbReference type="Proteomes" id="UP000435323">
    <property type="component" value="Unassembled WGS sequence"/>
</dbReference>
<evidence type="ECO:0000256" key="1">
    <source>
        <dbReference type="SAM" id="SignalP"/>
    </source>
</evidence>
<dbReference type="EMBL" id="BJTZ01000001">
    <property type="protein sequence ID" value="GEK12340.1"/>
    <property type="molecule type" value="Genomic_DNA"/>
</dbReference>
<sequence length="203" mass="23040">MKKYIPVLFALSAVSGVSYAGTTTQSDSVDYLQMRNGIAYQVNQETPYTGKFVQKYDNGQISTKAQFKDGVEIGTESNWYPNGQMASKLNYKDGKLDGLMQTWYVNGQKKTEFTYKNNQLDGQATRWYDNGEKNLTVNYDDGQKDGLYTSYYANGKKATQANYDDGKIKDGSVTHWNNHGDKVEQLTFKNQKVVSEQTWMPES</sequence>
<evidence type="ECO:0000313" key="3">
    <source>
        <dbReference type="EMBL" id="MUK44851.1"/>
    </source>
</evidence>
<evidence type="ECO:0000313" key="2">
    <source>
        <dbReference type="EMBL" id="GEK12340.1"/>
    </source>
</evidence>
<gene>
    <name evidence="2" type="ORF">AFI02nite_03760</name>
    <name evidence="3" type="ORF">GNP77_05605</name>
</gene>
<evidence type="ECO:0000313" key="5">
    <source>
        <dbReference type="Proteomes" id="UP000435323"/>
    </source>
</evidence>
<dbReference type="Gene3D" id="2.20.110.10">
    <property type="entry name" value="Histone H3 K4-specific methyltransferase SET7/9 N-terminal domain"/>
    <property type="match status" value="2"/>
</dbReference>
<reference evidence="2 4" key="1">
    <citation type="submission" date="2019-07" db="EMBL/GenBank/DDBJ databases">
        <title>Whole genome shotgun sequence of Aliivibrio fischeri NBRC 101058.</title>
        <authorList>
            <person name="Hosoyama A."/>
            <person name="Uohara A."/>
            <person name="Ohji S."/>
            <person name="Ichikawa N."/>
        </authorList>
    </citation>
    <scope>NUCLEOTIDE SEQUENCE [LARGE SCALE GENOMIC DNA]</scope>
    <source>
        <strain evidence="2 4">NBRC 101058</strain>
    </source>
</reference>
<organism evidence="2 4">
    <name type="scientific">Aliivibrio fischeri</name>
    <name type="common">Vibrio fischeri</name>
    <dbReference type="NCBI Taxonomy" id="668"/>
    <lineage>
        <taxon>Bacteria</taxon>
        <taxon>Pseudomonadati</taxon>
        <taxon>Pseudomonadota</taxon>
        <taxon>Gammaproteobacteria</taxon>
        <taxon>Vibrionales</taxon>
        <taxon>Vibrionaceae</taxon>
        <taxon>Aliivibrio</taxon>
    </lineage>
</organism>
<dbReference type="AlphaFoldDB" id="A0A1B9P7M0"/>
<proteinExistence type="predicted"/>
<dbReference type="Pfam" id="PF07661">
    <property type="entry name" value="MORN_2"/>
    <property type="match status" value="4"/>
</dbReference>